<keyword evidence="1" id="KW-0732">Signal</keyword>
<proteinExistence type="predicted"/>
<dbReference type="Proteomes" id="UP000095283">
    <property type="component" value="Unplaced"/>
</dbReference>
<sequence length="83" mass="9916">MKILYILILCAEAFSLRCFEGKLWGLENNTRTDEKDCGGISHYCIQRINRLKNEISRECSSWSDEYSMEEKCPYLKLYIYIYI</sequence>
<dbReference type="WBParaSite" id="Hba_13629">
    <property type="protein sequence ID" value="Hba_13629"/>
    <property type="gene ID" value="Hba_13629"/>
</dbReference>
<reference evidence="3" key="1">
    <citation type="submission" date="2016-11" db="UniProtKB">
        <authorList>
            <consortium name="WormBaseParasite"/>
        </authorList>
    </citation>
    <scope>IDENTIFICATION</scope>
</reference>
<evidence type="ECO:0000313" key="3">
    <source>
        <dbReference type="WBParaSite" id="Hba_13629"/>
    </source>
</evidence>
<feature type="chain" id="PRO_5012113819" evidence="1">
    <location>
        <begin position="16"/>
        <end position="83"/>
    </location>
</feature>
<evidence type="ECO:0000313" key="2">
    <source>
        <dbReference type="Proteomes" id="UP000095283"/>
    </source>
</evidence>
<keyword evidence="2" id="KW-1185">Reference proteome</keyword>
<name>A0A1I7X8B3_HETBA</name>
<feature type="signal peptide" evidence="1">
    <location>
        <begin position="1"/>
        <end position="15"/>
    </location>
</feature>
<organism evidence="2 3">
    <name type="scientific">Heterorhabditis bacteriophora</name>
    <name type="common">Entomopathogenic nematode worm</name>
    <dbReference type="NCBI Taxonomy" id="37862"/>
    <lineage>
        <taxon>Eukaryota</taxon>
        <taxon>Metazoa</taxon>
        <taxon>Ecdysozoa</taxon>
        <taxon>Nematoda</taxon>
        <taxon>Chromadorea</taxon>
        <taxon>Rhabditida</taxon>
        <taxon>Rhabditina</taxon>
        <taxon>Rhabditomorpha</taxon>
        <taxon>Strongyloidea</taxon>
        <taxon>Heterorhabditidae</taxon>
        <taxon>Heterorhabditis</taxon>
    </lineage>
</organism>
<protein>
    <submittedName>
        <fullName evidence="3">Uncharacterized protein</fullName>
    </submittedName>
</protein>
<evidence type="ECO:0000256" key="1">
    <source>
        <dbReference type="SAM" id="SignalP"/>
    </source>
</evidence>
<accession>A0A1I7X8B3</accession>
<dbReference type="AlphaFoldDB" id="A0A1I7X8B3"/>